<protein>
    <submittedName>
        <fullName evidence="2">Uncharacterized protein</fullName>
    </submittedName>
</protein>
<dbReference type="Proteomes" id="UP001183817">
    <property type="component" value="Unassembled WGS sequence"/>
</dbReference>
<organism evidence="2 3">
    <name type="scientific">Paeniglutamicibacter sulfureus</name>
    <dbReference type="NCBI Taxonomy" id="43666"/>
    <lineage>
        <taxon>Bacteria</taxon>
        <taxon>Bacillati</taxon>
        <taxon>Actinomycetota</taxon>
        <taxon>Actinomycetes</taxon>
        <taxon>Micrococcales</taxon>
        <taxon>Micrococcaceae</taxon>
        <taxon>Paeniglutamicibacter</taxon>
    </lineage>
</organism>
<keyword evidence="3" id="KW-1185">Reference proteome</keyword>
<sequence length="413" mass="45225">MSKKKKPTSRKAKQGHPGRTGAAGNIVSIDEFRVRSSGDEVAAGFMKWVRANTSLPELGEPLPVLQGFLENYLVAAKTQVATELHPFATRVALGKYFFDHPEEDFGFVLQVVMGYLLYLDDSDLWSGSDQLFDEVQEELMEAADEQADADFDERVFEVPALSRTQTRDALLALPLAAHLQAFFAWFGYKRDVTSTGRLTRKDIQAAAAALGVSAQGANTIPVRGPDAEDAPFQATSAQQVPLLDLFWEALVRIGILEVGSRRATMNRPLDALAGAAHEEMLMHLVRDVALSLYLQFIATAAAGFDDDQESEDDLFADLLSSILLEAGFDEGVPVEHLVVAMATLDEVDTDEVVLAQLFLELMVAEGLLERDTHFRIPAAMKKLVAFALAEPSGVEISYEDPEDEDLAYLGAED</sequence>
<accession>A0ABU2BKF0</accession>
<feature type="region of interest" description="Disordered" evidence="1">
    <location>
        <begin position="1"/>
        <end position="23"/>
    </location>
</feature>
<evidence type="ECO:0000256" key="1">
    <source>
        <dbReference type="SAM" id="MobiDB-lite"/>
    </source>
</evidence>
<gene>
    <name evidence="2" type="ORF">J2S64_002808</name>
</gene>
<dbReference type="RefSeq" id="WP_310291363.1">
    <property type="nucleotide sequence ID" value="NZ_BAAAWO010000001.1"/>
</dbReference>
<reference evidence="2 3" key="1">
    <citation type="submission" date="2023-07" db="EMBL/GenBank/DDBJ databases">
        <title>Sequencing the genomes of 1000 actinobacteria strains.</title>
        <authorList>
            <person name="Klenk H.-P."/>
        </authorList>
    </citation>
    <scope>NUCLEOTIDE SEQUENCE [LARGE SCALE GENOMIC DNA]</scope>
    <source>
        <strain evidence="2 3">DSM 20167</strain>
    </source>
</reference>
<dbReference type="EMBL" id="JAVDYI010000001">
    <property type="protein sequence ID" value="MDR7359117.1"/>
    <property type="molecule type" value="Genomic_DNA"/>
</dbReference>
<evidence type="ECO:0000313" key="3">
    <source>
        <dbReference type="Proteomes" id="UP001183817"/>
    </source>
</evidence>
<name>A0ABU2BKF0_9MICC</name>
<evidence type="ECO:0000313" key="2">
    <source>
        <dbReference type="EMBL" id="MDR7359117.1"/>
    </source>
</evidence>
<proteinExistence type="predicted"/>
<feature type="compositionally biased region" description="Basic residues" evidence="1">
    <location>
        <begin position="1"/>
        <end position="16"/>
    </location>
</feature>
<comment type="caution">
    <text evidence="2">The sequence shown here is derived from an EMBL/GenBank/DDBJ whole genome shotgun (WGS) entry which is preliminary data.</text>
</comment>